<feature type="non-terminal residue" evidence="1">
    <location>
        <position position="1"/>
    </location>
</feature>
<evidence type="ECO:0000313" key="1">
    <source>
        <dbReference type="EMBL" id="KAK2655129.1"/>
    </source>
</evidence>
<sequence length="200" mass="22887">MNNDRNNGPNVGLIHEVDNEVNLLLVDNIKNNEEDEEPIQIERRRARRLHRYSYSATDIAGISEVGPNVIAADSDNATMWVIPGAESYSFGMGGSRNLDEPTCMICKGQFFPTKMDLKRLVGHFTMRHNFEWKLRAVRRDETTYFQVRGLFNEHTSPLEEIHCRHRQASAVIISEMVAPGLQQHDGRLMHPKDIIADMKT</sequence>
<reference evidence="1" key="1">
    <citation type="journal article" date="2023" name="Plant J.">
        <title>Genome sequences and population genomics provide insights into the demographic history, inbreeding, and mutation load of two 'living fossil' tree species of Dipteronia.</title>
        <authorList>
            <person name="Feng Y."/>
            <person name="Comes H.P."/>
            <person name="Chen J."/>
            <person name="Zhu S."/>
            <person name="Lu R."/>
            <person name="Zhang X."/>
            <person name="Li P."/>
            <person name="Qiu J."/>
            <person name="Olsen K.M."/>
            <person name="Qiu Y."/>
        </authorList>
    </citation>
    <scope>NUCLEOTIDE SEQUENCE</scope>
    <source>
        <strain evidence="1">KIB01</strain>
    </source>
</reference>
<proteinExistence type="predicted"/>
<gene>
    <name evidence="1" type="ORF">Ddye_008181</name>
</gene>
<keyword evidence="2" id="KW-1185">Reference proteome</keyword>
<accession>A0AAD9X931</accession>
<comment type="caution">
    <text evidence="1">The sequence shown here is derived from an EMBL/GenBank/DDBJ whole genome shotgun (WGS) entry which is preliminary data.</text>
</comment>
<dbReference type="Proteomes" id="UP001280121">
    <property type="component" value="Unassembled WGS sequence"/>
</dbReference>
<organism evidence="1 2">
    <name type="scientific">Dipteronia dyeriana</name>
    <dbReference type="NCBI Taxonomy" id="168575"/>
    <lineage>
        <taxon>Eukaryota</taxon>
        <taxon>Viridiplantae</taxon>
        <taxon>Streptophyta</taxon>
        <taxon>Embryophyta</taxon>
        <taxon>Tracheophyta</taxon>
        <taxon>Spermatophyta</taxon>
        <taxon>Magnoliopsida</taxon>
        <taxon>eudicotyledons</taxon>
        <taxon>Gunneridae</taxon>
        <taxon>Pentapetalae</taxon>
        <taxon>rosids</taxon>
        <taxon>malvids</taxon>
        <taxon>Sapindales</taxon>
        <taxon>Sapindaceae</taxon>
        <taxon>Hippocastanoideae</taxon>
        <taxon>Acereae</taxon>
        <taxon>Dipteronia</taxon>
    </lineage>
</organism>
<protein>
    <submittedName>
        <fullName evidence="1">Uncharacterized protein</fullName>
    </submittedName>
</protein>
<name>A0AAD9X931_9ROSI</name>
<dbReference type="AlphaFoldDB" id="A0AAD9X931"/>
<dbReference type="EMBL" id="JANJYI010000003">
    <property type="protein sequence ID" value="KAK2655129.1"/>
    <property type="molecule type" value="Genomic_DNA"/>
</dbReference>
<evidence type="ECO:0000313" key="2">
    <source>
        <dbReference type="Proteomes" id="UP001280121"/>
    </source>
</evidence>